<dbReference type="EMBL" id="JBHUKR010000021">
    <property type="protein sequence ID" value="MFD2421191.1"/>
    <property type="molecule type" value="Genomic_DNA"/>
</dbReference>
<keyword evidence="2 5" id="KW-0812">Transmembrane</keyword>
<dbReference type="PANTHER" id="PTHR43394:SF1">
    <property type="entry name" value="ATP-BINDING CASSETTE SUB-FAMILY B MEMBER 10, MITOCHONDRIAL"/>
    <property type="match status" value="1"/>
</dbReference>
<evidence type="ECO:0000313" key="9">
    <source>
        <dbReference type="Proteomes" id="UP001597417"/>
    </source>
</evidence>
<dbReference type="InterPro" id="IPR039421">
    <property type="entry name" value="Type_1_exporter"/>
</dbReference>
<evidence type="ECO:0000256" key="3">
    <source>
        <dbReference type="ARBA" id="ARBA00022989"/>
    </source>
</evidence>
<dbReference type="InterPro" id="IPR003439">
    <property type="entry name" value="ABC_transporter-like_ATP-bd"/>
</dbReference>
<dbReference type="Pfam" id="PF00664">
    <property type="entry name" value="ABC_membrane"/>
    <property type="match status" value="1"/>
</dbReference>
<dbReference type="Proteomes" id="UP001597417">
    <property type="component" value="Unassembled WGS sequence"/>
</dbReference>
<gene>
    <name evidence="8" type="ORF">ACFSXZ_33160</name>
</gene>
<reference evidence="9" key="1">
    <citation type="journal article" date="2019" name="Int. J. Syst. Evol. Microbiol.">
        <title>The Global Catalogue of Microorganisms (GCM) 10K type strain sequencing project: providing services to taxonomists for standard genome sequencing and annotation.</title>
        <authorList>
            <consortium name="The Broad Institute Genomics Platform"/>
            <consortium name="The Broad Institute Genome Sequencing Center for Infectious Disease"/>
            <person name="Wu L."/>
            <person name="Ma J."/>
        </authorList>
    </citation>
    <scope>NUCLEOTIDE SEQUENCE [LARGE SCALE GENOMIC DNA]</scope>
    <source>
        <strain evidence="9">CGMCC 4.7645</strain>
    </source>
</reference>
<protein>
    <submittedName>
        <fullName evidence="8">ABC transporter transmembrane domain-containing protein</fullName>
    </submittedName>
</protein>
<feature type="transmembrane region" description="Helical" evidence="5">
    <location>
        <begin position="167"/>
        <end position="187"/>
    </location>
</feature>
<feature type="transmembrane region" description="Helical" evidence="5">
    <location>
        <begin position="249"/>
        <end position="271"/>
    </location>
</feature>
<evidence type="ECO:0000313" key="8">
    <source>
        <dbReference type="EMBL" id="MFD2421191.1"/>
    </source>
</evidence>
<comment type="caution">
    <text evidence="8">The sequence shown here is derived from an EMBL/GenBank/DDBJ whole genome shotgun (WGS) entry which is preliminary data.</text>
</comment>
<dbReference type="PROSITE" id="PS50893">
    <property type="entry name" value="ABC_TRANSPORTER_2"/>
    <property type="match status" value="1"/>
</dbReference>
<dbReference type="Gene3D" id="3.40.50.300">
    <property type="entry name" value="P-loop containing nucleotide triphosphate hydrolases"/>
    <property type="match status" value="1"/>
</dbReference>
<dbReference type="InterPro" id="IPR027417">
    <property type="entry name" value="P-loop_NTPase"/>
</dbReference>
<dbReference type="PANTHER" id="PTHR43394">
    <property type="entry name" value="ATP-DEPENDENT PERMEASE MDL1, MITOCHONDRIAL"/>
    <property type="match status" value="1"/>
</dbReference>
<dbReference type="Pfam" id="PF00005">
    <property type="entry name" value="ABC_tran"/>
    <property type="match status" value="1"/>
</dbReference>
<feature type="transmembrane region" description="Helical" evidence="5">
    <location>
        <begin position="60"/>
        <end position="79"/>
    </location>
</feature>
<dbReference type="InterPro" id="IPR017871">
    <property type="entry name" value="ABC_transporter-like_CS"/>
</dbReference>
<sequence>MLATAMSPRRAGRTLILEVLRRRVRPAITASTASIVHQTCEALVPLAIGLSVDRAVGGGSLTAVLVAVAAILLLFAVLATGGGTTSWVLTSACQREAHDLRVRVMGRILADPRVADERSAGELATILTSDTKATAEVLRGLVYLVSGCAGLVATAVVLIGIDVWLGLGVLVVVPVLMAGVNQLAPWLERVVRARQQTSGLVAALAAELVRALRTIRGFGGVSEAVRRYRVSSRRALDTALRTTTATATVVGAGLLATGTVLVATTVAAGLLARTGRITLGEFITVVAMVSFVADPMRRITTAVQQVAASRAGAARVAHFLRRSDAGDEPARADSPEMDADLTVAPGEVLGVVTTDPVSTQAVLTRLAERPDALIEPEDSYLLGGSLAEAVNTGRDTPEYLVNQAFEAADVDRTIADRLLEGGANLSGGQRQRVALARALAADPSLLVLRNPLTALDAVTEDLVAGRLIELRRTGQGGTVLITTSPALLSRCDRVVFLQDGRSMIAAPAELAGYPAYAKAVLR</sequence>
<feature type="transmembrane region" description="Helical" evidence="5">
    <location>
        <begin position="141"/>
        <end position="161"/>
    </location>
</feature>
<keyword evidence="3 5" id="KW-1133">Transmembrane helix</keyword>
<evidence type="ECO:0000256" key="2">
    <source>
        <dbReference type="ARBA" id="ARBA00022692"/>
    </source>
</evidence>
<keyword evidence="4 5" id="KW-0472">Membrane</keyword>
<name>A0ABW5G8E5_9PSEU</name>
<proteinExistence type="predicted"/>
<feature type="domain" description="ABC transmembrane type-1" evidence="7">
    <location>
        <begin position="28"/>
        <end position="308"/>
    </location>
</feature>
<keyword evidence="9" id="KW-1185">Reference proteome</keyword>
<dbReference type="InterPro" id="IPR036640">
    <property type="entry name" value="ABC1_TM_sf"/>
</dbReference>
<evidence type="ECO:0000259" key="6">
    <source>
        <dbReference type="PROSITE" id="PS50893"/>
    </source>
</evidence>
<dbReference type="RefSeq" id="WP_378269637.1">
    <property type="nucleotide sequence ID" value="NZ_JBHUKR010000021.1"/>
</dbReference>
<comment type="subcellular location">
    <subcellularLocation>
        <location evidence="1">Cell membrane</location>
        <topology evidence="1">Multi-pass membrane protein</topology>
    </subcellularLocation>
</comment>
<evidence type="ECO:0000256" key="5">
    <source>
        <dbReference type="SAM" id="Phobius"/>
    </source>
</evidence>
<feature type="domain" description="ABC transporter" evidence="6">
    <location>
        <begin position="209"/>
        <end position="522"/>
    </location>
</feature>
<evidence type="ECO:0000256" key="4">
    <source>
        <dbReference type="ARBA" id="ARBA00023136"/>
    </source>
</evidence>
<accession>A0ABW5G8E5</accession>
<dbReference type="SUPFAM" id="SSF90123">
    <property type="entry name" value="ABC transporter transmembrane region"/>
    <property type="match status" value="1"/>
</dbReference>
<organism evidence="8 9">
    <name type="scientific">Amycolatopsis pigmentata</name>
    <dbReference type="NCBI Taxonomy" id="450801"/>
    <lineage>
        <taxon>Bacteria</taxon>
        <taxon>Bacillati</taxon>
        <taxon>Actinomycetota</taxon>
        <taxon>Actinomycetes</taxon>
        <taxon>Pseudonocardiales</taxon>
        <taxon>Pseudonocardiaceae</taxon>
        <taxon>Amycolatopsis</taxon>
    </lineage>
</organism>
<dbReference type="PROSITE" id="PS00211">
    <property type="entry name" value="ABC_TRANSPORTER_1"/>
    <property type="match status" value="1"/>
</dbReference>
<evidence type="ECO:0000256" key="1">
    <source>
        <dbReference type="ARBA" id="ARBA00004651"/>
    </source>
</evidence>
<dbReference type="Gene3D" id="1.20.1560.10">
    <property type="entry name" value="ABC transporter type 1, transmembrane domain"/>
    <property type="match status" value="1"/>
</dbReference>
<dbReference type="InterPro" id="IPR011527">
    <property type="entry name" value="ABC1_TM_dom"/>
</dbReference>
<dbReference type="SUPFAM" id="SSF52540">
    <property type="entry name" value="P-loop containing nucleoside triphosphate hydrolases"/>
    <property type="match status" value="1"/>
</dbReference>
<dbReference type="PROSITE" id="PS50929">
    <property type="entry name" value="ABC_TM1F"/>
    <property type="match status" value="1"/>
</dbReference>
<evidence type="ECO:0000259" key="7">
    <source>
        <dbReference type="PROSITE" id="PS50929"/>
    </source>
</evidence>